<feature type="transmembrane region" description="Helical" evidence="7">
    <location>
        <begin position="128"/>
        <end position="152"/>
    </location>
</feature>
<dbReference type="SUPFAM" id="SSF81452">
    <property type="entry name" value="Cytochrome c oxidase subunit III-like"/>
    <property type="match status" value="1"/>
</dbReference>
<dbReference type="OrthoDB" id="9810850at2"/>
<evidence type="ECO:0000313" key="9">
    <source>
        <dbReference type="EMBL" id="KEQ08995.1"/>
    </source>
</evidence>
<keyword evidence="3 6" id="KW-0812">Transmembrane</keyword>
<evidence type="ECO:0000256" key="6">
    <source>
        <dbReference type="RuleBase" id="RU003376"/>
    </source>
</evidence>
<evidence type="ECO:0000313" key="10">
    <source>
        <dbReference type="Proteomes" id="UP000052167"/>
    </source>
</evidence>
<dbReference type="Proteomes" id="UP000052167">
    <property type="component" value="Unassembled WGS sequence"/>
</dbReference>
<dbReference type="RefSeq" id="WP_037169153.1">
    <property type="nucleotide sequence ID" value="NZ_JOKI01000032.1"/>
</dbReference>
<proteinExistence type="inferred from homology"/>
<dbReference type="AlphaFoldDB" id="A0A922P4V9"/>
<reference evidence="9 10" key="1">
    <citation type="submission" date="2014-06" db="EMBL/GenBank/DDBJ databases">
        <title>Rhizobium pelagicum/R2-400B4.</title>
        <authorList>
            <person name="Kimes N.E."/>
            <person name="Lopez-Perez M."/>
        </authorList>
    </citation>
    <scope>NUCLEOTIDE SEQUENCE [LARGE SCALE GENOMIC DNA]</scope>
    <source>
        <strain evidence="9 10">R2-400B4</strain>
    </source>
</reference>
<dbReference type="GO" id="GO:0004129">
    <property type="term" value="F:cytochrome-c oxidase activity"/>
    <property type="evidence" value="ECO:0007669"/>
    <property type="project" value="InterPro"/>
</dbReference>
<evidence type="ECO:0000256" key="2">
    <source>
        <dbReference type="ARBA" id="ARBA00010581"/>
    </source>
</evidence>
<evidence type="ECO:0000259" key="8">
    <source>
        <dbReference type="PROSITE" id="PS50253"/>
    </source>
</evidence>
<evidence type="ECO:0000256" key="3">
    <source>
        <dbReference type="ARBA" id="ARBA00022692"/>
    </source>
</evidence>
<feature type="transmembrane region" description="Helical" evidence="7">
    <location>
        <begin position="60"/>
        <end position="78"/>
    </location>
</feature>
<dbReference type="InterPro" id="IPR000298">
    <property type="entry name" value="Cyt_c_oxidase-like_su3"/>
</dbReference>
<dbReference type="InterPro" id="IPR013833">
    <property type="entry name" value="Cyt_c_oxidase_su3_a-hlx"/>
</dbReference>
<feature type="transmembrane region" description="Helical" evidence="7">
    <location>
        <begin position="18"/>
        <end position="40"/>
    </location>
</feature>
<dbReference type="InterPro" id="IPR035973">
    <property type="entry name" value="Cyt_c_oxidase_su3-like_sf"/>
</dbReference>
<feature type="transmembrane region" description="Helical" evidence="7">
    <location>
        <begin position="90"/>
        <end position="108"/>
    </location>
</feature>
<dbReference type="GO" id="GO:0019646">
    <property type="term" value="P:aerobic electron transport chain"/>
    <property type="evidence" value="ECO:0007669"/>
    <property type="project" value="InterPro"/>
</dbReference>
<dbReference type="GO" id="GO:0005886">
    <property type="term" value="C:plasma membrane"/>
    <property type="evidence" value="ECO:0007669"/>
    <property type="project" value="UniProtKB-SubCell"/>
</dbReference>
<gene>
    <name evidence="9" type="ORF">GV68_24775</name>
</gene>
<sequence length="183" mass="19895">MADVAASQVETQDEGGDLLLWILVWSELATFGVLFCAFLTVSLFQPAEFALGKLQLSPRIAGFNTVVLVASSWTAALAVQAGAARRLQQIYLAATASLGLGFVAVKLVEYGQEISKAADPAFGSFFELYFLITGFHLAHVVFLALVLILLACRPRQSDVVMATTIWHVVDLIWLVMFPLLYLG</sequence>
<protein>
    <submittedName>
        <fullName evidence="9">NorE accessory protein for nitric oxide reductase</fullName>
    </submittedName>
</protein>
<dbReference type="PROSITE" id="PS50253">
    <property type="entry name" value="COX3"/>
    <property type="match status" value="1"/>
</dbReference>
<keyword evidence="10" id="KW-1185">Reference proteome</keyword>
<keyword evidence="4 7" id="KW-1133">Transmembrane helix</keyword>
<feature type="domain" description="Heme-copper oxidase subunit III family profile" evidence="8">
    <location>
        <begin position="1"/>
        <end position="183"/>
    </location>
</feature>
<keyword evidence="5 7" id="KW-0472">Membrane</keyword>
<dbReference type="InterPro" id="IPR024791">
    <property type="entry name" value="Cyt_c/ubiquinol_Oxase_su3"/>
</dbReference>
<dbReference type="PANTHER" id="PTHR11403">
    <property type="entry name" value="CYTOCHROME C OXIDASE SUBUNIT III"/>
    <property type="match status" value="1"/>
</dbReference>
<dbReference type="Gene3D" id="1.20.120.80">
    <property type="entry name" value="Cytochrome c oxidase, subunit III, four-helix bundle"/>
    <property type="match status" value="1"/>
</dbReference>
<accession>A0A922P4V9</accession>
<dbReference type="Pfam" id="PF00510">
    <property type="entry name" value="COX3"/>
    <property type="match status" value="1"/>
</dbReference>
<evidence type="ECO:0000256" key="1">
    <source>
        <dbReference type="ARBA" id="ARBA00004141"/>
    </source>
</evidence>
<evidence type="ECO:0000256" key="5">
    <source>
        <dbReference type="ARBA" id="ARBA00023136"/>
    </source>
</evidence>
<comment type="caution">
    <text evidence="9">The sequence shown here is derived from an EMBL/GenBank/DDBJ whole genome shotgun (WGS) entry which is preliminary data.</text>
</comment>
<dbReference type="EMBL" id="JOKJ01000008">
    <property type="protein sequence ID" value="KEQ08995.1"/>
    <property type="molecule type" value="Genomic_DNA"/>
</dbReference>
<evidence type="ECO:0000256" key="4">
    <source>
        <dbReference type="ARBA" id="ARBA00022989"/>
    </source>
</evidence>
<organism evidence="9 10">
    <name type="scientific">Pseudorhizobium pelagicum</name>
    <dbReference type="NCBI Taxonomy" id="1509405"/>
    <lineage>
        <taxon>Bacteria</taxon>
        <taxon>Pseudomonadati</taxon>
        <taxon>Pseudomonadota</taxon>
        <taxon>Alphaproteobacteria</taxon>
        <taxon>Hyphomicrobiales</taxon>
        <taxon>Rhizobiaceae</taxon>
        <taxon>Rhizobium/Agrobacterium group</taxon>
        <taxon>Pseudorhizobium</taxon>
    </lineage>
</organism>
<name>A0A922P4V9_9HYPH</name>
<dbReference type="PANTHER" id="PTHR11403:SF6">
    <property type="entry name" value="NITRIC OXIDE REDUCTASE SUBUNIT E"/>
    <property type="match status" value="1"/>
</dbReference>
<comment type="subcellular location">
    <subcellularLocation>
        <location evidence="6">Cell membrane</location>
        <topology evidence="6">Multi-pass membrane protein</topology>
    </subcellularLocation>
    <subcellularLocation>
        <location evidence="1">Membrane</location>
        <topology evidence="1">Multi-pass membrane protein</topology>
    </subcellularLocation>
</comment>
<feature type="transmembrane region" description="Helical" evidence="7">
    <location>
        <begin position="159"/>
        <end position="181"/>
    </location>
</feature>
<comment type="similarity">
    <text evidence="2 6">Belongs to the cytochrome c oxidase subunit 3 family.</text>
</comment>
<evidence type="ECO:0000256" key="7">
    <source>
        <dbReference type="SAM" id="Phobius"/>
    </source>
</evidence>